<evidence type="ECO:0000313" key="1">
    <source>
        <dbReference type="EMBL" id="THJ45082.1"/>
    </source>
</evidence>
<organism evidence="1 2">
    <name type="scientific">Aeromonas veronii</name>
    <dbReference type="NCBI Taxonomy" id="654"/>
    <lineage>
        <taxon>Bacteria</taxon>
        <taxon>Pseudomonadati</taxon>
        <taxon>Pseudomonadota</taxon>
        <taxon>Gammaproteobacteria</taxon>
        <taxon>Aeromonadales</taxon>
        <taxon>Aeromonadaceae</taxon>
        <taxon>Aeromonas</taxon>
    </lineage>
</organism>
<dbReference type="EMBL" id="SSUX01000008">
    <property type="protein sequence ID" value="THJ45082.1"/>
    <property type="molecule type" value="Genomic_DNA"/>
</dbReference>
<dbReference type="Gene3D" id="1.25.10.10">
    <property type="entry name" value="Leucine-rich Repeat Variant"/>
    <property type="match status" value="1"/>
</dbReference>
<dbReference type="RefSeq" id="WP_136501905.1">
    <property type="nucleotide sequence ID" value="NZ_SSUX01000008.1"/>
</dbReference>
<name>A0A4V6S7K0_AERVE</name>
<dbReference type="InterPro" id="IPR016024">
    <property type="entry name" value="ARM-type_fold"/>
</dbReference>
<dbReference type="SUPFAM" id="SSF48371">
    <property type="entry name" value="ARM repeat"/>
    <property type="match status" value="1"/>
</dbReference>
<proteinExistence type="predicted"/>
<reference evidence="1 2" key="1">
    <citation type="submission" date="2019-04" db="EMBL/GenBank/DDBJ databases">
        <title>Comparative genomics of Aeromonas veronii strains pathogenic to fish.</title>
        <authorList>
            <person name="Cascarano M.C."/>
            <person name="Smyrli M."/>
            <person name="Katharios P."/>
        </authorList>
    </citation>
    <scope>NUCLEOTIDE SEQUENCE [LARGE SCALE GENOMIC DNA]</scope>
    <source>
        <strain evidence="1 2">XU1</strain>
    </source>
</reference>
<gene>
    <name evidence="1" type="ORF">E8Q35_12945</name>
</gene>
<dbReference type="InterPro" id="IPR011989">
    <property type="entry name" value="ARM-like"/>
</dbReference>
<evidence type="ECO:0000313" key="2">
    <source>
        <dbReference type="Proteomes" id="UP000309618"/>
    </source>
</evidence>
<dbReference type="Proteomes" id="UP000309618">
    <property type="component" value="Unassembled WGS sequence"/>
</dbReference>
<sequence length="289" mass="31365">MHKSQLGQSVIQDLQSVEPVVENILLRYENDLARCDEVNVRASIAGDQNTPLETLAGLAADPVGIVRQKVALNVSCPVALLEVLSSDTDRWVREAVACHALCPVDLLERLIADQDIMVRMSAIAHPNVSGSMLETLFEQGAPDLRRAMASNPNCTPATLHRLASEPNPSTRLDVIAHTNTPVLLLLQLACFDSYQHARDQSRDKLETMEQTKWKESVSAGLSLSNAMECSVNPDAVISPGLNLGDTLINSGLTNIYQAIQQAELEVKVNQLGNGGPVEQLPSTAVKMRM</sequence>
<comment type="caution">
    <text evidence="1">The sequence shown here is derived from an EMBL/GenBank/DDBJ whole genome shotgun (WGS) entry which is preliminary data.</text>
</comment>
<accession>A0A4V6S7K0</accession>
<protein>
    <submittedName>
        <fullName evidence="1">HEAT repeat domain-containing protein</fullName>
    </submittedName>
</protein>
<dbReference type="AlphaFoldDB" id="A0A4V6S7K0"/>